<dbReference type="GO" id="GO:0051539">
    <property type="term" value="F:4 iron, 4 sulfur cluster binding"/>
    <property type="evidence" value="ECO:0007669"/>
    <property type="project" value="UniProtKB-KW"/>
</dbReference>
<evidence type="ECO:0000256" key="11">
    <source>
        <dbReference type="ARBA" id="ARBA00023136"/>
    </source>
</evidence>
<dbReference type="GO" id="GO:0016651">
    <property type="term" value="F:oxidoreductase activity, acting on NAD(P)H"/>
    <property type="evidence" value="ECO:0007669"/>
    <property type="project" value="InterPro"/>
</dbReference>
<evidence type="ECO:0000313" key="14">
    <source>
        <dbReference type="Proteomes" id="UP000002601"/>
    </source>
</evidence>
<sequence length="201" mass="21852">MSVIKKIWDDVTSLWSLIVGLKVTGKNFVDKNVTLHYPRETVTSGELEGFRGPLELIGKPKDPAKPKCIACMMCVTACPSKCITVVKAKAPKPTEAELQAMKEAEERGEKVNKPKAPKEPAKFLYDFSLCSLCGSCVENCPAKALRYSSNVYLTVTDRKELKMDLLARLGAQAEAAVVAKAAESPKKVEAVTTEKEAGTES</sequence>
<dbReference type="PANTHER" id="PTHR10849">
    <property type="entry name" value="NADH DEHYDROGENASE UBIQUINONE IRON-SULFUR PROTEIN 8, MITOCHONDRIAL"/>
    <property type="match status" value="1"/>
</dbReference>
<evidence type="ECO:0000256" key="4">
    <source>
        <dbReference type="ARBA" id="ARBA00022723"/>
    </source>
</evidence>
<dbReference type="InterPro" id="IPR010226">
    <property type="entry name" value="NADH_quinone_OxRdtase_chainI"/>
</dbReference>
<dbReference type="GO" id="GO:0048038">
    <property type="term" value="F:quinone binding"/>
    <property type="evidence" value="ECO:0007669"/>
    <property type="project" value="UniProtKB-KW"/>
</dbReference>
<keyword evidence="7" id="KW-0408">Iron</keyword>
<keyword evidence="6" id="KW-1278">Translocase</keyword>
<evidence type="ECO:0000256" key="10">
    <source>
        <dbReference type="ARBA" id="ARBA00023075"/>
    </source>
</evidence>
<dbReference type="SUPFAM" id="SSF54862">
    <property type="entry name" value="4Fe-4S ferredoxins"/>
    <property type="match status" value="1"/>
</dbReference>
<dbReference type="KEGG" id="dsa:Desal_1494"/>
<gene>
    <name evidence="13" type="ordered locus">Desal_1494</name>
</gene>
<dbReference type="PROSITE" id="PS51379">
    <property type="entry name" value="4FE4S_FER_2"/>
    <property type="match status" value="2"/>
</dbReference>
<keyword evidence="14" id="KW-1185">Reference proteome</keyword>
<dbReference type="eggNOG" id="COG1143">
    <property type="taxonomic scope" value="Bacteria"/>
</dbReference>
<evidence type="ECO:0000256" key="6">
    <source>
        <dbReference type="ARBA" id="ARBA00022967"/>
    </source>
</evidence>
<dbReference type="Proteomes" id="UP000002601">
    <property type="component" value="Chromosome"/>
</dbReference>
<keyword evidence="1" id="KW-1003">Cell membrane</keyword>
<name>C6BS80_MARSD</name>
<keyword evidence="8" id="KW-0411">Iron-sulfur</keyword>
<dbReference type="Gene3D" id="3.30.70.3270">
    <property type="match status" value="1"/>
</dbReference>
<evidence type="ECO:0000313" key="13">
    <source>
        <dbReference type="EMBL" id="ACS79556.1"/>
    </source>
</evidence>
<dbReference type="PROSITE" id="PS00198">
    <property type="entry name" value="4FE4S_FER_1"/>
    <property type="match status" value="2"/>
</dbReference>
<dbReference type="GO" id="GO:0016020">
    <property type="term" value="C:membrane"/>
    <property type="evidence" value="ECO:0007669"/>
    <property type="project" value="InterPro"/>
</dbReference>
<reference evidence="13 14" key="1">
    <citation type="submission" date="2009-06" db="EMBL/GenBank/DDBJ databases">
        <title>Complete sequence of Desulfovibrio salexigens DSM 2638.</title>
        <authorList>
            <consortium name="US DOE Joint Genome Institute"/>
            <person name="Lucas S."/>
            <person name="Copeland A."/>
            <person name="Lapidus A."/>
            <person name="Glavina del Rio T."/>
            <person name="Tice H."/>
            <person name="Bruce D."/>
            <person name="Goodwin L."/>
            <person name="Pitluck S."/>
            <person name="Munk A.C."/>
            <person name="Brettin T."/>
            <person name="Detter J.C."/>
            <person name="Han C."/>
            <person name="Tapia R."/>
            <person name="Larimer F."/>
            <person name="Land M."/>
            <person name="Hauser L."/>
            <person name="Kyrpides N."/>
            <person name="Anderson I."/>
            <person name="Wall J.D."/>
            <person name="Arkin A.P."/>
            <person name="Dehal P."/>
            <person name="Chivian D."/>
            <person name="Giles B."/>
            <person name="Hazen T.C."/>
        </authorList>
    </citation>
    <scope>NUCLEOTIDE SEQUENCE [LARGE SCALE GENOMIC DNA]</scope>
    <source>
        <strain evidence="14">ATCC 14822 / DSM 2638 / NCIMB 8403 / VKM B-1763</strain>
    </source>
</reference>
<accession>C6BS80</accession>
<dbReference type="InterPro" id="IPR017900">
    <property type="entry name" value="4Fe4S_Fe_S_CS"/>
</dbReference>
<keyword evidence="10" id="KW-0830">Ubiquinone</keyword>
<keyword evidence="11" id="KW-0472">Membrane</keyword>
<evidence type="ECO:0000256" key="3">
    <source>
        <dbReference type="ARBA" id="ARBA00022719"/>
    </source>
</evidence>
<proteinExistence type="predicted"/>
<dbReference type="EMBL" id="CP001649">
    <property type="protein sequence ID" value="ACS79556.1"/>
    <property type="molecule type" value="Genomic_DNA"/>
</dbReference>
<keyword evidence="4" id="KW-0479">Metal-binding</keyword>
<evidence type="ECO:0000256" key="8">
    <source>
        <dbReference type="ARBA" id="ARBA00023014"/>
    </source>
</evidence>
<evidence type="ECO:0000256" key="1">
    <source>
        <dbReference type="ARBA" id="ARBA00022475"/>
    </source>
</evidence>
<evidence type="ECO:0000256" key="9">
    <source>
        <dbReference type="ARBA" id="ARBA00023027"/>
    </source>
</evidence>
<keyword evidence="9" id="KW-0520">NAD</keyword>
<dbReference type="InterPro" id="IPR017896">
    <property type="entry name" value="4Fe4S_Fe-S-bd"/>
</dbReference>
<keyword evidence="2" id="KW-0004">4Fe-4S</keyword>
<evidence type="ECO:0000256" key="2">
    <source>
        <dbReference type="ARBA" id="ARBA00022485"/>
    </source>
</evidence>
<evidence type="ECO:0000256" key="5">
    <source>
        <dbReference type="ARBA" id="ARBA00022737"/>
    </source>
</evidence>
<dbReference type="OrthoDB" id="9808559at2"/>
<evidence type="ECO:0000256" key="7">
    <source>
        <dbReference type="ARBA" id="ARBA00023004"/>
    </source>
</evidence>
<dbReference type="GO" id="GO:0046872">
    <property type="term" value="F:metal ion binding"/>
    <property type="evidence" value="ECO:0007669"/>
    <property type="project" value="UniProtKB-KW"/>
</dbReference>
<dbReference type="RefSeq" id="WP_015851374.1">
    <property type="nucleotide sequence ID" value="NC_012881.1"/>
</dbReference>
<feature type="domain" description="4Fe-4S ferredoxin-type" evidence="12">
    <location>
        <begin position="58"/>
        <end position="88"/>
    </location>
</feature>
<dbReference type="PANTHER" id="PTHR10849:SF24">
    <property type="entry name" value="NADH-QUINONE OXIDOREDUCTASE SUBUNIT I 2"/>
    <property type="match status" value="1"/>
</dbReference>
<dbReference type="Pfam" id="PF12838">
    <property type="entry name" value="Fer4_7"/>
    <property type="match status" value="1"/>
</dbReference>
<dbReference type="STRING" id="526222.Desal_1494"/>
<dbReference type="AlphaFoldDB" id="C6BS80"/>
<keyword evidence="3" id="KW-0874">Quinone</keyword>
<evidence type="ECO:0000259" key="12">
    <source>
        <dbReference type="PROSITE" id="PS51379"/>
    </source>
</evidence>
<protein>
    <submittedName>
        <fullName evidence="13">4Fe-4S ferredoxin iron-sulfur binding domain protein</fullName>
    </submittedName>
</protein>
<feature type="domain" description="4Fe-4S ferredoxin-type" evidence="12">
    <location>
        <begin position="121"/>
        <end position="150"/>
    </location>
</feature>
<organism evidence="13 14">
    <name type="scientific">Maridesulfovibrio salexigens (strain ATCC 14822 / DSM 2638 / NCIMB 8403 / VKM B-1763)</name>
    <name type="common">Desulfovibrio salexigens</name>
    <dbReference type="NCBI Taxonomy" id="526222"/>
    <lineage>
        <taxon>Bacteria</taxon>
        <taxon>Pseudomonadati</taxon>
        <taxon>Thermodesulfobacteriota</taxon>
        <taxon>Desulfovibrionia</taxon>
        <taxon>Desulfovibrionales</taxon>
        <taxon>Desulfovibrionaceae</taxon>
        <taxon>Maridesulfovibrio</taxon>
    </lineage>
</organism>
<keyword evidence="5" id="KW-0677">Repeat</keyword>
<dbReference type="HOGENOM" id="CLU_067218_4_3_7"/>